<dbReference type="InterPro" id="IPR000531">
    <property type="entry name" value="Beta-barrel_TonB"/>
</dbReference>
<keyword evidence="6 11" id="KW-0798">TonB box</keyword>
<name>A0A5C5YU56_9BACT</name>
<evidence type="ECO:0000256" key="1">
    <source>
        <dbReference type="ARBA" id="ARBA00004571"/>
    </source>
</evidence>
<evidence type="ECO:0000256" key="9">
    <source>
        <dbReference type="ARBA" id="ARBA00023237"/>
    </source>
</evidence>
<dbReference type="EMBL" id="SJPO01000002">
    <property type="protein sequence ID" value="TWT78508.1"/>
    <property type="molecule type" value="Genomic_DNA"/>
</dbReference>
<evidence type="ECO:0000256" key="8">
    <source>
        <dbReference type="ARBA" id="ARBA00023170"/>
    </source>
</evidence>
<feature type="region of interest" description="Disordered" evidence="12">
    <location>
        <begin position="43"/>
        <end position="70"/>
    </location>
</feature>
<evidence type="ECO:0000259" key="14">
    <source>
        <dbReference type="Pfam" id="PF00593"/>
    </source>
</evidence>
<protein>
    <submittedName>
        <fullName evidence="16">Colicin I receptor</fullName>
    </submittedName>
</protein>
<feature type="domain" description="TonB-dependent receptor-like beta-barrel" evidence="14">
    <location>
        <begin position="244"/>
        <end position="624"/>
    </location>
</feature>
<dbReference type="PANTHER" id="PTHR30069:SF29">
    <property type="entry name" value="HEMOGLOBIN AND HEMOGLOBIN-HAPTOGLOBIN-BINDING PROTEIN 1-RELATED"/>
    <property type="match status" value="1"/>
</dbReference>
<keyword evidence="3 10" id="KW-1134">Transmembrane beta strand</keyword>
<dbReference type="InterPro" id="IPR012910">
    <property type="entry name" value="Plug_dom"/>
</dbReference>
<feature type="signal peptide" evidence="13">
    <location>
        <begin position="1"/>
        <end position="41"/>
    </location>
</feature>
<dbReference type="Gene3D" id="2.170.130.10">
    <property type="entry name" value="TonB-dependent receptor, plug domain"/>
    <property type="match status" value="1"/>
</dbReference>
<evidence type="ECO:0000256" key="5">
    <source>
        <dbReference type="ARBA" id="ARBA00022729"/>
    </source>
</evidence>
<reference evidence="16 17" key="1">
    <citation type="submission" date="2019-02" db="EMBL/GenBank/DDBJ databases">
        <title>Deep-cultivation of Planctomycetes and their phenomic and genomic characterization uncovers novel biology.</title>
        <authorList>
            <person name="Wiegand S."/>
            <person name="Jogler M."/>
            <person name="Boedeker C."/>
            <person name="Pinto D."/>
            <person name="Vollmers J."/>
            <person name="Rivas-Marin E."/>
            <person name="Kohn T."/>
            <person name="Peeters S.H."/>
            <person name="Heuer A."/>
            <person name="Rast P."/>
            <person name="Oberbeckmann S."/>
            <person name="Bunk B."/>
            <person name="Jeske O."/>
            <person name="Meyerdierks A."/>
            <person name="Storesund J.E."/>
            <person name="Kallscheuer N."/>
            <person name="Luecker S."/>
            <person name="Lage O.M."/>
            <person name="Pohl T."/>
            <person name="Merkel B.J."/>
            <person name="Hornburger P."/>
            <person name="Mueller R.-W."/>
            <person name="Bruemmer F."/>
            <person name="Labrenz M."/>
            <person name="Spormann A.M."/>
            <person name="Op Den Camp H."/>
            <person name="Overmann J."/>
            <person name="Amann R."/>
            <person name="Jetten M.S.M."/>
            <person name="Mascher T."/>
            <person name="Medema M.H."/>
            <person name="Devos D.P."/>
            <person name="Kaster A.-K."/>
            <person name="Ovreas L."/>
            <person name="Rohde M."/>
            <person name="Galperin M.Y."/>
            <person name="Jogler C."/>
        </authorList>
    </citation>
    <scope>NUCLEOTIDE SEQUENCE [LARGE SCALE GENOMIC DNA]</scope>
    <source>
        <strain evidence="16 17">Pla123a</strain>
    </source>
</reference>
<dbReference type="InterPro" id="IPR037066">
    <property type="entry name" value="Plug_dom_sf"/>
</dbReference>
<dbReference type="Gene3D" id="2.40.170.20">
    <property type="entry name" value="TonB-dependent receptor, beta-barrel domain"/>
    <property type="match status" value="1"/>
</dbReference>
<dbReference type="AlphaFoldDB" id="A0A5C5YU56"/>
<dbReference type="PROSITE" id="PS52016">
    <property type="entry name" value="TONB_DEPENDENT_REC_3"/>
    <property type="match status" value="1"/>
</dbReference>
<keyword evidence="8 16" id="KW-0675">Receptor</keyword>
<keyword evidence="7 10" id="KW-0472">Membrane</keyword>
<feature type="domain" description="TonB-dependent receptor plug" evidence="15">
    <location>
        <begin position="111"/>
        <end position="222"/>
    </location>
</feature>
<dbReference type="Proteomes" id="UP000318478">
    <property type="component" value="Unassembled WGS sequence"/>
</dbReference>
<evidence type="ECO:0000313" key="17">
    <source>
        <dbReference type="Proteomes" id="UP000318478"/>
    </source>
</evidence>
<dbReference type="GO" id="GO:0009279">
    <property type="term" value="C:cell outer membrane"/>
    <property type="evidence" value="ECO:0007669"/>
    <property type="project" value="UniProtKB-SubCell"/>
</dbReference>
<evidence type="ECO:0000313" key="16">
    <source>
        <dbReference type="EMBL" id="TWT78508.1"/>
    </source>
</evidence>
<evidence type="ECO:0000256" key="3">
    <source>
        <dbReference type="ARBA" id="ARBA00022452"/>
    </source>
</evidence>
<evidence type="ECO:0000256" key="7">
    <source>
        <dbReference type="ARBA" id="ARBA00023136"/>
    </source>
</evidence>
<evidence type="ECO:0000256" key="6">
    <source>
        <dbReference type="ARBA" id="ARBA00023077"/>
    </source>
</evidence>
<keyword evidence="5 13" id="KW-0732">Signal</keyword>
<keyword evidence="17" id="KW-1185">Reference proteome</keyword>
<organism evidence="16 17">
    <name type="scientific">Posidoniimonas polymericola</name>
    <dbReference type="NCBI Taxonomy" id="2528002"/>
    <lineage>
        <taxon>Bacteria</taxon>
        <taxon>Pseudomonadati</taxon>
        <taxon>Planctomycetota</taxon>
        <taxon>Planctomycetia</taxon>
        <taxon>Pirellulales</taxon>
        <taxon>Lacipirellulaceae</taxon>
        <taxon>Posidoniimonas</taxon>
    </lineage>
</organism>
<dbReference type="InterPro" id="IPR036942">
    <property type="entry name" value="Beta-barrel_TonB_sf"/>
</dbReference>
<evidence type="ECO:0000256" key="13">
    <source>
        <dbReference type="SAM" id="SignalP"/>
    </source>
</evidence>
<evidence type="ECO:0000256" key="12">
    <source>
        <dbReference type="SAM" id="MobiDB-lite"/>
    </source>
</evidence>
<gene>
    <name evidence="16" type="primary">cirA_2</name>
    <name evidence="16" type="ORF">Pla123a_13010</name>
</gene>
<keyword evidence="4 10" id="KW-0812">Transmembrane</keyword>
<sequence length="707" mass="76119" precursor="true">MTRAPDSMRVGGGGGRRASRRIDLLLAVALTLMLSAATSHADEQALPDPVAVSRGGGLDQPLDSPGGDAADLDKILSMDVEQLSNASVNATISTFSDPVVEGVSRSSEKSSKAPGVVQVITAEQIRAYGGKTLREVLERATSIWTPNSAYVPNNVTSIRGDLFGHYDIHVLLLMNNRPFKDTNQGGMHMAIYNSFPIEMLERIEIIRGPGSVLYGTNAYSGVINLVTKKGAVSANEASVLAGSNDTYRYGATLGSGDQDADSDLYIGAMHLRSGGFEFSGFDEIGAPFSHLFHHDDYGVGAALQYGDFTFNSLIAQSIQGGLGTPTGRALDNAYFAATRAFADVGYTLGAGEDVSLETHFTYNYSDQSSFTPTLAIGSFISHDYLFEPILRASITDKLQWMGGATAEIREGQLGTAVPKYSKTWYSAYTQVVYQANEWLTLTAGVQGNMPGTLKHGVAPRAGAILQLTELWSTKLLYGNAFRSPSSSETDFSAGTVFVGNPNLAPETIDTYEAQLVRTTEGSRLACTYFHSIYSDMVARDGSLSPPTYGNLGSLEIQGVELESAVKCTESLRFVSGVTWQQNIDDAGVADTTHAPNWMAKLGVAYDNGLVAMGLFDSYFSAPGSVTVVNPGALIVNPIPTEYHSLSLNTRLDMGRLFGGRADVVEWQLLVQNLLDEDIYHPEFSRRRINSLRAYGGRTFYSGITINY</sequence>
<comment type="subcellular location">
    <subcellularLocation>
        <location evidence="1 10">Cell outer membrane</location>
        <topology evidence="1 10">Multi-pass membrane protein</topology>
    </subcellularLocation>
</comment>
<evidence type="ECO:0000256" key="10">
    <source>
        <dbReference type="PROSITE-ProRule" id="PRU01360"/>
    </source>
</evidence>
<dbReference type="InterPro" id="IPR039426">
    <property type="entry name" value="TonB-dep_rcpt-like"/>
</dbReference>
<dbReference type="PANTHER" id="PTHR30069">
    <property type="entry name" value="TONB-DEPENDENT OUTER MEMBRANE RECEPTOR"/>
    <property type="match status" value="1"/>
</dbReference>
<keyword evidence="9 10" id="KW-0998">Cell outer membrane</keyword>
<feature type="chain" id="PRO_5022873852" evidence="13">
    <location>
        <begin position="42"/>
        <end position="707"/>
    </location>
</feature>
<dbReference type="GO" id="GO:0044718">
    <property type="term" value="P:siderophore transmembrane transport"/>
    <property type="evidence" value="ECO:0007669"/>
    <property type="project" value="TreeGrafter"/>
</dbReference>
<dbReference type="RefSeq" id="WP_231956343.1">
    <property type="nucleotide sequence ID" value="NZ_SJPO01000002.1"/>
</dbReference>
<dbReference type="SUPFAM" id="SSF56935">
    <property type="entry name" value="Porins"/>
    <property type="match status" value="1"/>
</dbReference>
<evidence type="ECO:0000256" key="2">
    <source>
        <dbReference type="ARBA" id="ARBA00022448"/>
    </source>
</evidence>
<accession>A0A5C5YU56</accession>
<comment type="caution">
    <text evidence="16">The sequence shown here is derived from an EMBL/GenBank/DDBJ whole genome shotgun (WGS) entry which is preliminary data.</text>
</comment>
<keyword evidence="2 10" id="KW-0813">Transport</keyword>
<comment type="similarity">
    <text evidence="10 11">Belongs to the TonB-dependent receptor family.</text>
</comment>
<dbReference type="GO" id="GO:0015344">
    <property type="term" value="F:siderophore uptake transmembrane transporter activity"/>
    <property type="evidence" value="ECO:0007669"/>
    <property type="project" value="TreeGrafter"/>
</dbReference>
<dbReference type="Pfam" id="PF00593">
    <property type="entry name" value="TonB_dep_Rec_b-barrel"/>
    <property type="match status" value="1"/>
</dbReference>
<dbReference type="Pfam" id="PF07715">
    <property type="entry name" value="Plug"/>
    <property type="match status" value="1"/>
</dbReference>
<proteinExistence type="inferred from homology"/>
<evidence type="ECO:0000256" key="11">
    <source>
        <dbReference type="RuleBase" id="RU003357"/>
    </source>
</evidence>
<evidence type="ECO:0000256" key="4">
    <source>
        <dbReference type="ARBA" id="ARBA00022692"/>
    </source>
</evidence>
<evidence type="ECO:0000259" key="15">
    <source>
        <dbReference type="Pfam" id="PF07715"/>
    </source>
</evidence>